<dbReference type="InterPro" id="IPR026708">
    <property type="entry name" value="CSPP1"/>
</dbReference>
<reference evidence="3" key="1">
    <citation type="submission" date="2022-11" db="UniProtKB">
        <authorList>
            <consortium name="WormBaseParasite"/>
        </authorList>
    </citation>
    <scope>IDENTIFICATION</scope>
</reference>
<feature type="compositionally biased region" description="Basic and acidic residues" evidence="1">
    <location>
        <begin position="511"/>
        <end position="531"/>
    </location>
</feature>
<name>A0A914WLT3_9BILA</name>
<dbReference type="GO" id="GO:0000922">
    <property type="term" value="C:spindle pole"/>
    <property type="evidence" value="ECO:0007669"/>
    <property type="project" value="InterPro"/>
</dbReference>
<feature type="region of interest" description="Disordered" evidence="1">
    <location>
        <begin position="134"/>
        <end position="191"/>
    </location>
</feature>
<dbReference type="GO" id="GO:0005813">
    <property type="term" value="C:centrosome"/>
    <property type="evidence" value="ECO:0007669"/>
    <property type="project" value="InterPro"/>
</dbReference>
<sequence>MVRTYATNPLYLRADAALPPKTPRTPQQKLLSRLRDDYHHRLAAVAPNATTLRRHHSAPVVRVADQPLTALDNDTMTTVGLTPAELYYRSVDKEQKAEHRAALQAQIKEQQAKRINEDSAYYGGVNLKALKLDNQSQSASQHQPKTMQKEDPPWLRGNPQPRNGIRGTQQWKDGQQISKSPSMPTGLNYGAPSPISQPIMYQRIATPVQHVQAPSPARQRLMERQKAAEEFYDPFGKGGAGAPIRDRDGNVVTDRRKMRQSWSKTIDSNIPHDYEEGKLMRSHSFSTSYGSGQMPYMSTANSNPLSNYNTMTPSQDYGFDRSFGDINELRAIDPFAALSGTNGGGGYVPRAPSSRAYAQPSPAISPAQLNLNASLAGRQMTDKERHKMELAQQIAENKRLREMEKQKELAEEAEHQRKIDAYNAKQQAEIEAEKRKLKEKAIEQERRAQEAAEKARQKHVAPKQQEMTERIICSDDDYIMPEEHHDEPPSLMHRSTSRRPSNKSNYDGLFEDDRKGGRSRTSDRHDNERQLIELIRSSRAVLDSAKSRRSTRPPQRTKERDHMGGFLSDEDDEHPDKIVDNFLRKRK</sequence>
<accession>A0A914WLT3</accession>
<organism evidence="2 3">
    <name type="scientific">Plectus sambesii</name>
    <dbReference type="NCBI Taxonomy" id="2011161"/>
    <lineage>
        <taxon>Eukaryota</taxon>
        <taxon>Metazoa</taxon>
        <taxon>Ecdysozoa</taxon>
        <taxon>Nematoda</taxon>
        <taxon>Chromadorea</taxon>
        <taxon>Plectida</taxon>
        <taxon>Plectina</taxon>
        <taxon>Plectoidea</taxon>
        <taxon>Plectidae</taxon>
        <taxon>Plectus</taxon>
    </lineage>
</organism>
<evidence type="ECO:0000313" key="3">
    <source>
        <dbReference type="WBParaSite" id="PSAMB.scaffold4564size14212.g24645.t1"/>
    </source>
</evidence>
<evidence type="ECO:0000313" key="2">
    <source>
        <dbReference type="Proteomes" id="UP000887566"/>
    </source>
</evidence>
<dbReference type="WBParaSite" id="PSAMB.scaffold4564size14212.g24645.t1">
    <property type="protein sequence ID" value="PSAMB.scaffold4564size14212.g24645.t1"/>
    <property type="gene ID" value="PSAMB.scaffold4564size14212.g24645"/>
</dbReference>
<feature type="compositionally biased region" description="Polar residues" evidence="1">
    <location>
        <begin position="166"/>
        <end position="185"/>
    </location>
</feature>
<dbReference type="GO" id="GO:0005874">
    <property type="term" value="C:microtubule"/>
    <property type="evidence" value="ECO:0007669"/>
    <property type="project" value="InterPro"/>
</dbReference>
<feature type="region of interest" description="Disordered" evidence="1">
    <location>
        <begin position="441"/>
        <end position="587"/>
    </location>
</feature>
<evidence type="ECO:0000256" key="1">
    <source>
        <dbReference type="SAM" id="MobiDB-lite"/>
    </source>
</evidence>
<proteinExistence type="predicted"/>
<protein>
    <submittedName>
        <fullName evidence="3">Uncharacterized protein</fullName>
    </submittedName>
</protein>
<dbReference type="GO" id="GO:0032467">
    <property type="term" value="P:positive regulation of cytokinesis"/>
    <property type="evidence" value="ECO:0007669"/>
    <property type="project" value="InterPro"/>
</dbReference>
<dbReference type="PANTHER" id="PTHR21616">
    <property type="entry name" value="CENTROSOME SPINDLE POLE ASSOCIATED PROTEIN"/>
    <property type="match status" value="1"/>
</dbReference>
<feature type="compositionally biased region" description="Basic and acidic residues" evidence="1">
    <location>
        <begin position="574"/>
        <end position="587"/>
    </location>
</feature>
<keyword evidence="2" id="KW-1185">Reference proteome</keyword>
<feature type="compositionally biased region" description="Polar residues" evidence="1">
    <location>
        <begin position="134"/>
        <end position="146"/>
    </location>
</feature>
<feature type="compositionally biased region" description="Basic and acidic residues" evidence="1">
    <location>
        <begin position="441"/>
        <end position="455"/>
    </location>
</feature>
<dbReference type="PANTHER" id="PTHR21616:SF2">
    <property type="entry name" value="CENTROSOME AND SPINDLE POLE-ASSOCIATED PROTEIN 1"/>
    <property type="match status" value="1"/>
</dbReference>
<dbReference type="AlphaFoldDB" id="A0A914WLT3"/>
<dbReference type="Proteomes" id="UP000887566">
    <property type="component" value="Unplaced"/>
</dbReference>